<comment type="caution">
    <text evidence="1">The sequence shown here is derived from an EMBL/GenBank/DDBJ whole genome shotgun (WGS) entry which is preliminary data.</text>
</comment>
<evidence type="ECO:0000313" key="1">
    <source>
        <dbReference type="EMBL" id="TMJ09885.1"/>
    </source>
</evidence>
<proteinExistence type="predicted"/>
<protein>
    <submittedName>
        <fullName evidence="1">Uncharacterized protein</fullName>
    </submittedName>
</protein>
<evidence type="ECO:0000313" key="2">
    <source>
        <dbReference type="Proteomes" id="UP000315217"/>
    </source>
</evidence>
<organism evidence="1 2">
    <name type="scientific">Candidatus Segetimicrobium genomatis</name>
    <dbReference type="NCBI Taxonomy" id="2569760"/>
    <lineage>
        <taxon>Bacteria</taxon>
        <taxon>Bacillati</taxon>
        <taxon>Candidatus Sysuimicrobiota</taxon>
        <taxon>Candidatus Sysuimicrobiia</taxon>
        <taxon>Candidatus Sysuimicrobiales</taxon>
        <taxon>Candidatus Segetimicrobiaceae</taxon>
        <taxon>Candidatus Segetimicrobium</taxon>
    </lineage>
</organism>
<name>A0A537LPF7_9BACT</name>
<sequence length="208" mass="20620">MHDGALRRWTLVALGVLFVGLLAWPARIEAQIPGGIPVTVGGTTTVLGGTGTLAAGSRDSLYSEADSISTSLVSADVPSARVIGYVDEIASESYLASLNLTLGGITIAAGSAEAAARAALDGSSRTASSYISNLSISGLQVTVDGTVNQTVSIPGGQVVINEQQILSDGTLVVNALHATVSGVADVVVASAAAGASGGNAYAVQIKTP</sequence>
<dbReference type="NCBIfam" id="NF040603">
    <property type="entry name" value="choice_anch_P"/>
    <property type="match status" value="1"/>
</dbReference>
<dbReference type="EMBL" id="VBAI01000141">
    <property type="protein sequence ID" value="TMJ09885.1"/>
    <property type="molecule type" value="Genomic_DNA"/>
</dbReference>
<dbReference type="Proteomes" id="UP000315217">
    <property type="component" value="Unassembled WGS sequence"/>
</dbReference>
<dbReference type="AlphaFoldDB" id="A0A537LPF7"/>
<gene>
    <name evidence="1" type="ORF">E6G98_08440</name>
</gene>
<reference evidence="1 2" key="1">
    <citation type="journal article" date="2019" name="Nat. Microbiol.">
        <title>Mediterranean grassland soil C-N compound turnover is dependent on rainfall and depth, and is mediated by genomically divergent microorganisms.</title>
        <authorList>
            <person name="Diamond S."/>
            <person name="Andeer P.F."/>
            <person name="Li Z."/>
            <person name="Crits-Christoph A."/>
            <person name="Burstein D."/>
            <person name="Anantharaman K."/>
            <person name="Lane K.R."/>
            <person name="Thomas B.C."/>
            <person name="Pan C."/>
            <person name="Northen T.R."/>
            <person name="Banfield J.F."/>
        </authorList>
    </citation>
    <scope>NUCLEOTIDE SEQUENCE [LARGE SCALE GENOMIC DNA]</scope>
    <source>
        <strain evidence="1">NP_1</strain>
    </source>
</reference>
<accession>A0A537LPF7</accession>